<name>A0A6A6C1J1_ZASCE</name>
<protein>
    <submittedName>
        <fullName evidence="2">Uncharacterized protein</fullName>
    </submittedName>
</protein>
<feature type="compositionally biased region" description="Basic and acidic residues" evidence="1">
    <location>
        <begin position="67"/>
        <end position="76"/>
    </location>
</feature>
<evidence type="ECO:0000256" key="1">
    <source>
        <dbReference type="SAM" id="MobiDB-lite"/>
    </source>
</evidence>
<gene>
    <name evidence="2" type="ORF">M409DRAFT_28761</name>
</gene>
<evidence type="ECO:0000313" key="2">
    <source>
        <dbReference type="EMBL" id="KAF2160881.1"/>
    </source>
</evidence>
<evidence type="ECO:0000313" key="3">
    <source>
        <dbReference type="Proteomes" id="UP000799537"/>
    </source>
</evidence>
<dbReference type="GeneID" id="54562442"/>
<reference evidence="2" key="1">
    <citation type="journal article" date="2020" name="Stud. Mycol.">
        <title>101 Dothideomycetes genomes: a test case for predicting lifestyles and emergence of pathogens.</title>
        <authorList>
            <person name="Haridas S."/>
            <person name="Albert R."/>
            <person name="Binder M."/>
            <person name="Bloem J."/>
            <person name="Labutti K."/>
            <person name="Salamov A."/>
            <person name="Andreopoulos B."/>
            <person name="Baker S."/>
            <person name="Barry K."/>
            <person name="Bills G."/>
            <person name="Bluhm B."/>
            <person name="Cannon C."/>
            <person name="Castanera R."/>
            <person name="Culley D."/>
            <person name="Daum C."/>
            <person name="Ezra D."/>
            <person name="Gonzalez J."/>
            <person name="Henrissat B."/>
            <person name="Kuo A."/>
            <person name="Liang C."/>
            <person name="Lipzen A."/>
            <person name="Lutzoni F."/>
            <person name="Magnuson J."/>
            <person name="Mondo S."/>
            <person name="Nolan M."/>
            <person name="Ohm R."/>
            <person name="Pangilinan J."/>
            <person name="Park H.-J."/>
            <person name="Ramirez L."/>
            <person name="Alfaro M."/>
            <person name="Sun H."/>
            <person name="Tritt A."/>
            <person name="Yoshinaga Y."/>
            <person name="Zwiers L.-H."/>
            <person name="Turgeon B."/>
            <person name="Goodwin S."/>
            <person name="Spatafora J."/>
            <person name="Crous P."/>
            <person name="Grigoriev I."/>
        </authorList>
    </citation>
    <scope>NUCLEOTIDE SEQUENCE</scope>
    <source>
        <strain evidence="2">ATCC 36951</strain>
    </source>
</reference>
<dbReference type="RefSeq" id="XP_033661770.1">
    <property type="nucleotide sequence ID" value="XM_033809170.1"/>
</dbReference>
<keyword evidence="3" id="KW-1185">Reference proteome</keyword>
<feature type="compositionally biased region" description="Low complexity" evidence="1">
    <location>
        <begin position="100"/>
        <end position="111"/>
    </location>
</feature>
<dbReference type="AlphaFoldDB" id="A0A6A6C1J1"/>
<organism evidence="2 3">
    <name type="scientific">Zasmidium cellare ATCC 36951</name>
    <dbReference type="NCBI Taxonomy" id="1080233"/>
    <lineage>
        <taxon>Eukaryota</taxon>
        <taxon>Fungi</taxon>
        <taxon>Dikarya</taxon>
        <taxon>Ascomycota</taxon>
        <taxon>Pezizomycotina</taxon>
        <taxon>Dothideomycetes</taxon>
        <taxon>Dothideomycetidae</taxon>
        <taxon>Mycosphaerellales</taxon>
        <taxon>Mycosphaerellaceae</taxon>
        <taxon>Zasmidium</taxon>
    </lineage>
</organism>
<feature type="compositionally biased region" description="Basic residues" evidence="1">
    <location>
        <begin position="1"/>
        <end position="13"/>
    </location>
</feature>
<sequence>MDRAHQSTKRAKSRATLALPPRSFTGKERRLEGENAPWQCKPPSYLERLSQSQPPPMARLSPSVEGSRPEEKERGLMRGASLPPAETSVPGDDSEVYEAQSSLSELSSQQESVERGRRTARGRRVSVEDPSTDSDSWKRRGRSRGPRSRPVPGMGIRARDEDAFVGVAERADEESSTTAESDGEQVKVTASSRSAGWIPAEDPESEK</sequence>
<dbReference type="Proteomes" id="UP000799537">
    <property type="component" value="Unassembled WGS sequence"/>
</dbReference>
<feature type="region of interest" description="Disordered" evidence="1">
    <location>
        <begin position="1"/>
        <end position="207"/>
    </location>
</feature>
<accession>A0A6A6C1J1</accession>
<proteinExistence type="predicted"/>
<dbReference type="EMBL" id="ML993623">
    <property type="protein sequence ID" value="KAF2160881.1"/>
    <property type="molecule type" value="Genomic_DNA"/>
</dbReference>